<organism evidence="2 3">
    <name type="scientific">Lentzea xinjiangensis</name>
    <dbReference type="NCBI Taxonomy" id="402600"/>
    <lineage>
        <taxon>Bacteria</taxon>
        <taxon>Bacillati</taxon>
        <taxon>Actinomycetota</taxon>
        <taxon>Actinomycetes</taxon>
        <taxon>Pseudonocardiales</taxon>
        <taxon>Pseudonocardiaceae</taxon>
        <taxon>Lentzea</taxon>
    </lineage>
</organism>
<keyword evidence="3" id="KW-1185">Reference proteome</keyword>
<gene>
    <name evidence="2" type="ORF">SAMN05216188_11856</name>
</gene>
<evidence type="ECO:0000313" key="3">
    <source>
        <dbReference type="Proteomes" id="UP000199352"/>
    </source>
</evidence>
<dbReference type="EMBL" id="FOFR01000018">
    <property type="protein sequence ID" value="SER95298.1"/>
    <property type="molecule type" value="Genomic_DNA"/>
</dbReference>
<protein>
    <submittedName>
        <fullName evidence="2">Uncharacterized protein</fullName>
    </submittedName>
</protein>
<dbReference type="STRING" id="402600.SAMN05216188_11856"/>
<accession>A0A1H9TDW1</accession>
<evidence type="ECO:0000256" key="1">
    <source>
        <dbReference type="SAM" id="MobiDB-lite"/>
    </source>
</evidence>
<evidence type="ECO:0000313" key="2">
    <source>
        <dbReference type="EMBL" id="SER95298.1"/>
    </source>
</evidence>
<dbReference type="Proteomes" id="UP000199352">
    <property type="component" value="Unassembled WGS sequence"/>
</dbReference>
<reference evidence="3" key="1">
    <citation type="submission" date="2016-10" db="EMBL/GenBank/DDBJ databases">
        <authorList>
            <person name="Varghese N."/>
            <person name="Submissions S."/>
        </authorList>
    </citation>
    <scope>NUCLEOTIDE SEQUENCE [LARGE SCALE GENOMIC DNA]</scope>
    <source>
        <strain evidence="3">CGMCC 4.3525</strain>
    </source>
</reference>
<name>A0A1H9TDW1_9PSEU</name>
<feature type="region of interest" description="Disordered" evidence="1">
    <location>
        <begin position="31"/>
        <end position="77"/>
    </location>
</feature>
<proteinExistence type="predicted"/>
<dbReference type="AlphaFoldDB" id="A0A1H9TDW1"/>
<sequence>MPWLGHAPDAPDTHKMWADRDSAMEAALRASGWRHEVPAPGSDEPPVNEPPAELAAADQPPVVELPAPEPRKRGGRG</sequence>